<dbReference type="CDD" id="cd03024">
    <property type="entry name" value="DsbA_FrnE"/>
    <property type="match status" value="1"/>
</dbReference>
<dbReference type="GO" id="GO:0016491">
    <property type="term" value="F:oxidoreductase activity"/>
    <property type="evidence" value="ECO:0007669"/>
    <property type="project" value="InterPro"/>
</dbReference>
<keyword evidence="3" id="KW-1185">Reference proteome</keyword>
<name>A4BD98_9GAMM</name>
<reference evidence="2 3" key="1">
    <citation type="submission" date="2006-02" db="EMBL/GenBank/DDBJ databases">
        <authorList>
            <person name="Pinhassi J."/>
            <person name="Pedros-Alio C."/>
            <person name="Ferriera S."/>
            <person name="Johnson J."/>
            <person name="Kravitz S."/>
            <person name="Halpern A."/>
            <person name="Remington K."/>
            <person name="Beeson K."/>
            <person name="Tran B."/>
            <person name="Rogers Y.-H."/>
            <person name="Friedman R."/>
            <person name="Venter J.C."/>
        </authorList>
    </citation>
    <scope>NUCLEOTIDE SEQUENCE [LARGE SCALE GENOMIC DNA]</scope>
    <source>
        <strain evidence="2 3">MED297</strain>
    </source>
</reference>
<dbReference type="OrthoDB" id="9799122at2"/>
<dbReference type="Gene3D" id="3.40.30.10">
    <property type="entry name" value="Glutaredoxin"/>
    <property type="match status" value="1"/>
</dbReference>
<dbReference type="PANTHER" id="PTHR13887:SF41">
    <property type="entry name" value="THIOREDOXIN SUPERFAMILY PROTEIN"/>
    <property type="match status" value="1"/>
</dbReference>
<dbReference type="Pfam" id="PF01323">
    <property type="entry name" value="DSBA"/>
    <property type="match status" value="1"/>
</dbReference>
<dbReference type="SUPFAM" id="SSF52833">
    <property type="entry name" value="Thioredoxin-like"/>
    <property type="match status" value="1"/>
</dbReference>
<evidence type="ECO:0000259" key="1">
    <source>
        <dbReference type="Pfam" id="PF01323"/>
    </source>
</evidence>
<accession>A4BD98</accession>
<dbReference type="InterPro" id="IPR036249">
    <property type="entry name" value="Thioredoxin-like_sf"/>
</dbReference>
<dbReference type="RefSeq" id="WP_008048336.1">
    <property type="nucleotide sequence ID" value="NZ_CH724155.1"/>
</dbReference>
<evidence type="ECO:0000313" key="2">
    <source>
        <dbReference type="EMBL" id="EAR09842.1"/>
    </source>
</evidence>
<dbReference type="AlphaFoldDB" id="A4BD98"/>
<organism evidence="2 3">
    <name type="scientific">Reinekea blandensis MED297</name>
    <dbReference type="NCBI Taxonomy" id="314283"/>
    <lineage>
        <taxon>Bacteria</taxon>
        <taxon>Pseudomonadati</taxon>
        <taxon>Pseudomonadota</taxon>
        <taxon>Gammaproteobacteria</taxon>
        <taxon>Oceanospirillales</taxon>
        <taxon>Saccharospirillaceae</taxon>
        <taxon>Reinekea</taxon>
    </lineage>
</organism>
<feature type="domain" description="DSBA-like thioredoxin" evidence="1">
    <location>
        <begin position="6"/>
        <end position="206"/>
    </location>
</feature>
<protein>
    <recommendedName>
        <fullName evidence="1">DSBA-like thioredoxin domain-containing protein</fullName>
    </recommendedName>
</protein>
<dbReference type="Proteomes" id="UP000005953">
    <property type="component" value="Unassembled WGS sequence"/>
</dbReference>
<proteinExistence type="predicted"/>
<dbReference type="STRING" id="314283.MED297_05819"/>
<evidence type="ECO:0000313" key="3">
    <source>
        <dbReference type="Proteomes" id="UP000005953"/>
    </source>
</evidence>
<gene>
    <name evidence="2" type="ORF">MED297_05819</name>
</gene>
<dbReference type="HOGENOM" id="CLU_069253_0_4_6"/>
<sequence>MSRISIEIVSDVMCPWCVIGYKNLEKALQELPDIEADVEWHAFELNPQMPREGQNMREHLMEKYGITEAQSDENRDRIRQMGEAAGFTFQFADDGMMINSFDCHRLLTWAKSEGKQTELKLALFKAHFTDNQRLNDPEILLAVVESVGLDRTRAQAILDSDEYSETVREEQQRMHQMGIQSVPTFIVNQKYAITGGQPPQTFVQALRQIDSESSQTP</sequence>
<comment type="caution">
    <text evidence="2">The sequence shown here is derived from an EMBL/GenBank/DDBJ whole genome shotgun (WGS) entry which is preliminary data.</text>
</comment>
<dbReference type="InterPro" id="IPR001853">
    <property type="entry name" value="DSBA-like_thioredoxin_dom"/>
</dbReference>
<dbReference type="PANTHER" id="PTHR13887">
    <property type="entry name" value="GLUTATHIONE S-TRANSFERASE KAPPA"/>
    <property type="match status" value="1"/>
</dbReference>
<dbReference type="EMBL" id="AAOE01000007">
    <property type="protein sequence ID" value="EAR09842.1"/>
    <property type="molecule type" value="Genomic_DNA"/>
</dbReference>